<dbReference type="GO" id="GO:0005886">
    <property type="term" value="C:plasma membrane"/>
    <property type="evidence" value="ECO:0007669"/>
    <property type="project" value="TreeGrafter"/>
</dbReference>
<dbReference type="EC" id="2.7.7.65" evidence="1"/>
<dbReference type="GO" id="GO:0043709">
    <property type="term" value="P:cell adhesion involved in single-species biofilm formation"/>
    <property type="evidence" value="ECO:0007669"/>
    <property type="project" value="TreeGrafter"/>
</dbReference>
<proteinExistence type="predicted"/>
<dbReference type="Proteomes" id="UP000024942">
    <property type="component" value="Unassembled WGS sequence"/>
</dbReference>
<dbReference type="InterPro" id="IPR043128">
    <property type="entry name" value="Rev_trsase/Diguanyl_cyclase"/>
</dbReference>
<comment type="caution">
    <text evidence="4">The sequence shown here is derived from an EMBL/GenBank/DDBJ whole genome shotgun (WGS) entry which is preliminary data.</text>
</comment>
<dbReference type="NCBIfam" id="TIGR00254">
    <property type="entry name" value="GGDEF"/>
    <property type="match status" value="1"/>
</dbReference>
<protein>
    <recommendedName>
        <fullName evidence="1">diguanylate cyclase</fullName>
        <ecNumber evidence="1">2.7.7.65</ecNumber>
    </recommendedName>
</protein>
<evidence type="ECO:0000256" key="1">
    <source>
        <dbReference type="ARBA" id="ARBA00012528"/>
    </source>
</evidence>
<dbReference type="Pfam" id="PF00990">
    <property type="entry name" value="GGDEF"/>
    <property type="match status" value="1"/>
</dbReference>
<sequence>MAQSWGRKVIHSARASEDDVQPSSGASKEATAVYQNAGKAFALIEQHRTPPDPQAYALWYAYAAGEDAQVVERVDQLLANKTTLSPYDIDSIYQELLLPDTGQAATQSIGGAIEKEIESVLEIIQQSVSTNVTYQASLNDVETRLPDASSGGGLASLVSRLVSDNRRMIDTTKELSQGLSDSQKQLATLHQELEEVRNQCMRDPLTAIANRRAFDDRLEEEISHAFASGGKLCLAMADIDLFKQVNDNFGHQTGDSVLKMFAQCIKGNIKGHDMVARIGGEEFGIILPQTDVVSAYNLLVAIKSELKASEVPVEGDPTRIASVTASFGVARLEAGMTMRGLIEQADKYLYEAKKAGRDKVKAQGL</sequence>
<dbReference type="SUPFAM" id="SSF55073">
    <property type="entry name" value="Nucleotide cyclase"/>
    <property type="match status" value="1"/>
</dbReference>
<accession>A0A059GAM4</accession>
<dbReference type="PANTHER" id="PTHR45138">
    <property type="entry name" value="REGULATORY COMPONENTS OF SENSORY TRANSDUCTION SYSTEM"/>
    <property type="match status" value="1"/>
</dbReference>
<dbReference type="PANTHER" id="PTHR45138:SF2">
    <property type="entry name" value="DIGUANYLATE CYCLASE VDCA"/>
    <property type="match status" value="1"/>
</dbReference>
<dbReference type="InterPro" id="IPR000160">
    <property type="entry name" value="GGDEF_dom"/>
</dbReference>
<dbReference type="GO" id="GO:1902201">
    <property type="term" value="P:negative regulation of bacterial-type flagellum-dependent cell motility"/>
    <property type="evidence" value="ECO:0007669"/>
    <property type="project" value="TreeGrafter"/>
</dbReference>
<evidence type="ECO:0000313" key="5">
    <source>
        <dbReference type="Proteomes" id="UP000024942"/>
    </source>
</evidence>
<dbReference type="Gene3D" id="3.30.70.270">
    <property type="match status" value="1"/>
</dbReference>
<dbReference type="PROSITE" id="PS50887">
    <property type="entry name" value="GGDEF"/>
    <property type="match status" value="1"/>
</dbReference>
<dbReference type="GO" id="GO:0052621">
    <property type="term" value="F:diguanylate cyclase activity"/>
    <property type="evidence" value="ECO:0007669"/>
    <property type="project" value="UniProtKB-EC"/>
</dbReference>
<feature type="region of interest" description="Disordered" evidence="2">
    <location>
        <begin position="1"/>
        <end position="29"/>
    </location>
</feature>
<dbReference type="FunFam" id="3.30.70.270:FF:000001">
    <property type="entry name" value="Diguanylate cyclase domain protein"/>
    <property type="match status" value="1"/>
</dbReference>
<dbReference type="eggNOG" id="COG3706">
    <property type="taxonomic scope" value="Bacteria"/>
</dbReference>
<feature type="domain" description="GGDEF" evidence="3">
    <location>
        <begin position="230"/>
        <end position="365"/>
    </location>
</feature>
<reference evidence="4 5" key="1">
    <citation type="journal article" date="2014" name="Antonie Van Leeuwenhoek">
        <title>Hyphomonas beringensis sp. nov. and Hyphomonas chukchiensis sp. nov., isolated from surface seawater of the Bering Sea and Chukchi Sea.</title>
        <authorList>
            <person name="Li C."/>
            <person name="Lai Q."/>
            <person name="Li G."/>
            <person name="Dong C."/>
            <person name="Wang J."/>
            <person name="Liao Y."/>
            <person name="Shao Z."/>
        </authorList>
    </citation>
    <scope>NUCLEOTIDE SEQUENCE [LARGE SCALE GENOMIC DNA]</scope>
    <source>
        <strain evidence="4 5">SCH89</strain>
    </source>
</reference>
<name>A0A059GAM4_9PROT</name>
<dbReference type="OrthoDB" id="9812260at2"/>
<dbReference type="PATRIC" id="fig|1280953.3.peg.585"/>
<evidence type="ECO:0000256" key="2">
    <source>
        <dbReference type="SAM" id="MobiDB-lite"/>
    </source>
</evidence>
<evidence type="ECO:0000313" key="4">
    <source>
        <dbReference type="EMBL" id="KDA03789.1"/>
    </source>
</evidence>
<organism evidence="4 5">
    <name type="scientific">Hyphomonas oceanitis SCH89</name>
    <dbReference type="NCBI Taxonomy" id="1280953"/>
    <lineage>
        <taxon>Bacteria</taxon>
        <taxon>Pseudomonadati</taxon>
        <taxon>Pseudomonadota</taxon>
        <taxon>Alphaproteobacteria</taxon>
        <taxon>Hyphomonadales</taxon>
        <taxon>Hyphomonadaceae</taxon>
        <taxon>Hyphomonas</taxon>
    </lineage>
</organism>
<gene>
    <name evidence="4" type="ORF">HOC_02898</name>
</gene>
<dbReference type="STRING" id="1280953.HOC_02898"/>
<dbReference type="InterPro" id="IPR050469">
    <property type="entry name" value="Diguanylate_Cyclase"/>
</dbReference>
<evidence type="ECO:0000259" key="3">
    <source>
        <dbReference type="PROSITE" id="PS50887"/>
    </source>
</evidence>
<dbReference type="EMBL" id="ARYL01000003">
    <property type="protein sequence ID" value="KDA03789.1"/>
    <property type="molecule type" value="Genomic_DNA"/>
</dbReference>
<keyword evidence="5" id="KW-1185">Reference proteome</keyword>
<dbReference type="CDD" id="cd01949">
    <property type="entry name" value="GGDEF"/>
    <property type="match status" value="1"/>
</dbReference>
<dbReference type="AlphaFoldDB" id="A0A059GAM4"/>
<dbReference type="RefSeq" id="WP_035535801.1">
    <property type="nucleotide sequence ID" value="NZ_ARYL01000003.1"/>
</dbReference>
<dbReference type="InterPro" id="IPR029787">
    <property type="entry name" value="Nucleotide_cyclase"/>
</dbReference>
<dbReference type="SMART" id="SM00267">
    <property type="entry name" value="GGDEF"/>
    <property type="match status" value="1"/>
</dbReference>